<dbReference type="PANTHER" id="PTHR21327:SF18">
    <property type="entry name" value="3,4-DIHYDROXY-2-BUTANONE 4-PHOSPHATE SYNTHASE"/>
    <property type="match status" value="1"/>
</dbReference>
<evidence type="ECO:0000256" key="17">
    <source>
        <dbReference type="ARBA" id="ARBA00023268"/>
    </source>
</evidence>
<dbReference type="KEGG" id="pcm:AY601_4838"/>
<dbReference type="RefSeq" id="WP_068406193.1">
    <property type="nucleotide sequence ID" value="NZ_CP014504.1"/>
</dbReference>
<feature type="binding site" evidence="20">
    <location>
        <position position="167"/>
    </location>
    <ligand>
        <name>D-ribulose 5-phosphate</name>
        <dbReference type="ChEBI" id="CHEBI:58121"/>
    </ligand>
</feature>
<evidence type="ECO:0000256" key="18">
    <source>
        <dbReference type="ARBA" id="ARBA00043932"/>
    </source>
</evidence>
<evidence type="ECO:0000256" key="1">
    <source>
        <dbReference type="ARBA" id="ARBA00000141"/>
    </source>
</evidence>
<keyword evidence="12 20" id="KW-0862">Zinc</keyword>
<dbReference type="PATRIC" id="fig|188932.3.peg.5010"/>
<dbReference type="SUPFAM" id="SSF142695">
    <property type="entry name" value="RibA-like"/>
    <property type="match status" value="1"/>
</dbReference>
<evidence type="ECO:0000259" key="21">
    <source>
        <dbReference type="Pfam" id="PF00925"/>
    </source>
</evidence>
<feature type="binding site" evidence="20">
    <location>
        <position position="273"/>
    </location>
    <ligand>
        <name>Zn(2+)</name>
        <dbReference type="ChEBI" id="CHEBI:29105"/>
        <note>catalytic</note>
    </ligand>
</feature>
<dbReference type="HAMAP" id="MF_00180">
    <property type="entry name" value="RibB"/>
    <property type="match status" value="1"/>
</dbReference>
<evidence type="ECO:0000256" key="15">
    <source>
        <dbReference type="ARBA" id="ARBA00023211"/>
    </source>
</evidence>
<proteinExistence type="inferred from homology"/>
<dbReference type="InterPro" id="IPR036144">
    <property type="entry name" value="RibA-like_sf"/>
</dbReference>
<dbReference type="AlphaFoldDB" id="A0A127VLA3"/>
<dbReference type="InterPro" id="IPR032677">
    <property type="entry name" value="GTP_cyclohydro_II"/>
</dbReference>
<evidence type="ECO:0000256" key="20">
    <source>
        <dbReference type="HAMAP-Rule" id="MF_01283"/>
    </source>
</evidence>
<feature type="binding site" evidence="20">
    <location>
        <begin position="298"/>
        <end position="300"/>
    </location>
    <ligand>
        <name>GTP</name>
        <dbReference type="ChEBI" id="CHEBI:37565"/>
    </ligand>
</feature>
<evidence type="ECO:0000256" key="6">
    <source>
        <dbReference type="ARBA" id="ARBA00005520"/>
    </source>
</evidence>
<evidence type="ECO:0000313" key="22">
    <source>
        <dbReference type="EMBL" id="AMQ01659.1"/>
    </source>
</evidence>
<evidence type="ECO:0000256" key="3">
    <source>
        <dbReference type="ARBA" id="ARBA00002284"/>
    </source>
</evidence>
<protein>
    <recommendedName>
        <fullName evidence="20">Riboflavin biosynthesis protein RibBA</fullName>
    </recommendedName>
    <domain>
        <recommendedName>
            <fullName evidence="20">3,4-dihydroxy-2-butanone 4-phosphate synthase</fullName>
            <shortName evidence="20">DHBP synthase</shortName>
            <ecNumber evidence="20">4.1.99.12</ecNumber>
        </recommendedName>
    </domain>
    <domain>
        <recommendedName>
            <fullName evidence="20">GTP cyclohydrolase-2</fullName>
            <ecNumber evidence="20">3.5.4.25</ecNumber>
        </recommendedName>
        <alternativeName>
            <fullName evidence="20">GTP cyclohydrolase II</fullName>
        </alternativeName>
    </domain>
</protein>
<evidence type="ECO:0000256" key="10">
    <source>
        <dbReference type="ARBA" id="ARBA00022741"/>
    </source>
</evidence>
<evidence type="ECO:0000256" key="9">
    <source>
        <dbReference type="ARBA" id="ARBA00022723"/>
    </source>
</evidence>
<keyword evidence="16 20" id="KW-0456">Lyase</keyword>
<feature type="domain" description="GTP cyclohydrolase II" evidence="21">
    <location>
        <begin position="213"/>
        <end position="376"/>
    </location>
</feature>
<feature type="binding site" evidence="20">
    <location>
        <position position="320"/>
    </location>
    <ligand>
        <name>GTP</name>
        <dbReference type="ChEBI" id="CHEBI:37565"/>
    </ligand>
</feature>
<feature type="binding site" evidence="20">
    <location>
        <begin position="143"/>
        <end position="147"/>
    </location>
    <ligand>
        <name>D-ribulose 5-phosphate</name>
        <dbReference type="ChEBI" id="CHEBI:58121"/>
    </ligand>
</feature>
<keyword evidence="14 20" id="KW-0342">GTP-binding</keyword>
<sequence length="403" mass="43906">MEIKLNAIEDAVAAIKAGKVVIVVDDEDRENEGDFLTAAGNATPEVINFMATHGRGLICAAITEERCDELNLELMVGKNTAAYETNFTVSVDLIGHGCTTGISASDRSKTILALINPDTNPDELGRPGHIFPLRAKDGGVLRRAGHTEAAVDLARLAGMVPAGVLVEIMKEDGEMARLPDLIKIAAQHNLKIISIKDLIAYRLKNDSLIKEEVTINLPTEWGDFKMTAYTQLENNATHLALSKGEWTADEAILVRVHSSCVTGDIFGSCRCDCGPQLHKALQMIEKEGKGIVVYMNQEGRGIGLVNKLLSYNLQDAGFDTVEANIKLGFKGDERDYGVGAQILRAQGVRKMRLMSNNPTKRAGLIGYGLEVVENIPIEIVSNLHNETYLKTKRDKMGHTIMKG</sequence>
<dbReference type="NCBIfam" id="NF001591">
    <property type="entry name" value="PRK00393.1"/>
    <property type="match status" value="1"/>
</dbReference>
<comment type="function">
    <text evidence="18 20">Catalyzes the conversion of GTP to 2,5-diamino-6-ribosylamino-4(3H)-pyrimidinone 5'-phosphate (DARP), formate and pyrophosphate.</text>
</comment>
<keyword evidence="9 20" id="KW-0479">Metal-binding</keyword>
<dbReference type="HAMAP" id="MF_01283">
    <property type="entry name" value="RibBA"/>
    <property type="match status" value="1"/>
</dbReference>
<feature type="binding site" evidence="20">
    <location>
        <begin position="255"/>
        <end position="259"/>
    </location>
    <ligand>
        <name>GTP</name>
        <dbReference type="ChEBI" id="CHEBI:37565"/>
    </ligand>
</feature>
<dbReference type="FunFam" id="3.90.870.10:FF:000001">
    <property type="entry name" value="Riboflavin biosynthesis protein RibBA"/>
    <property type="match status" value="1"/>
</dbReference>
<feature type="binding site" evidence="20">
    <location>
        <position position="146"/>
    </location>
    <ligand>
        <name>Mg(2+)</name>
        <dbReference type="ChEBI" id="CHEBI:18420"/>
        <label>2</label>
    </ligand>
</feature>
<feature type="binding site" evidence="20">
    <location>
        <position position="30"/>
    </location>
    <ligand>
        <name>Mg(2+)</name>
        <dbReference type="ChEBI" id="CHEBI:18420"/>
        <label>2</label>
    </ligand>
</feature>
<keyword evidence="17 20" id="KW-0511">Multifunctional enzyme</keyword>
<accession>A0A127VLA3</accession>
<evidence type="ECO:0000256" key="12">
    <source>
        <dbReference type="ARBA" id="ARBA00022833"/>
    </source>
</evidence>
<dbReference type="HAMAP" id="MF_00179">
    <property type="entry name" value="RibA"/>
    <property type="match status" value="1"/>
</dbReference>
<feature type="binding site" evidence="20">
    <location>
        <position position="260"/>
    </location>
    <ligand>
        <name>Zn(2+)</name>
        <dbReference type="ChEBI" id="CHEBI:29105"/>
        <note>catalytic</note>
    </ligand>
</feature>
<dbReference type="InterPro" id="IPR000926">
    <property type="entry name" value="RibA"/>
</dbReference>
<name>A0A127VLA3_9SPHI</name>
<comment type="cofactor">
    <cofactor evidence="20">
        <name>Mg(2+)</name>
        <dbReference type="ChEBI" id="CHEBI:18420"/>
    </cofactor>
    <cofactor evidence="20">
        <name>Mn(2+)</name>
        <dbReference type="ChEBI" id="CHEBI:29035"/>
    </cofactor>
    <text evidence="20">Binds 2 divalent metal cations per subunit. Magnesium or manganese.</text>
</comment>
<evidence type="ECO:0000313" key="23">
    <source>
        <dbReference type="Proteomes" id="UP000071561"/>
    </source>
</evidence>
<evidence type="ECO:0000256" key="11">
    <source>
        <dbReference type="ARBA" id="ARBA00022801"/>
    </source>
</evidence>
<dbReference type="GO" id="GO:0030145">
    <property type="term" value="F:manganese ion binding"/>
    <property type="evidence" value="ECO:0007669"/>
    <property type="project" value="UniProtKB-UniRule"/>
</dbReference>
<comment type="catalytic activity">
    <reaction evidence="19 20">
        <text>GTP + 4 H2O = 2,5-diamino-6-hydroxy-4-(5-phosphoribosylamino)-pyrimidine + formate + 2 phosphate + 3 H(+)</text>
        <dbReference type="Rhea" id="RHEA:23704"/>
        <dbReference type="ChEBI" id="CHEBI:15377"/>
        <dbReference type="ChEBI" id="CHEBI:15378"/>
        <dbReference type="ChEBI" id="CHEBI:15740"/>
        <dbReference type="ChEBI" id="CHEBI:37565"/>
        <dbReference type="ChEBI" id="CHEBI:43474"/>
        <dbReference type="ChEBI" id="CHEBI:58614"/>
        <dbReference type="EC" id="3.5.4.25"/>
    </reaction>
</comment>
<feature type="site" description="Essential for DHBP synthase activity" evidence="20">
    <location>
        <position position="129"/>
    </location>
</feature>
<dbReference type="GO" id="GO:0000287">
    <property type="term" value="F:magnesium ion binding"/>
    <property type="evidence" value="ECO:0007669"/>
    <property type="project" value="UniProtKB-UniRule"/>
</dbReference>
<feature type="active site" description="Proton acceptor; for GTP cyclohydrolase activity" evidence="20">
    <location>
        <position position="332"/>
    </location>
</feature>
<dbReference type="EMBL" id="CP014504">
    <property type="protein sequence ID" value="AMQ01659.1"/>
    <property type="molecule type" value="Genomic_DNA"/>
</dbReference>
<evidence type="ECO:0000256" key="14">
    <source>
        <dbReference type="ARBA" id="ARBA00023134"/>
    </source>
</evidence>
<feature type="binding site" evidence="20">
    <location>
        <position position="271"/>
    </location>
    <ligand>
        <name>Zn(2+)</name>
        <dbReference type="ChEBI" id="CHEBI:29105"/>
        <note>catalytic</note>
    </ligand>
</feature>
<evidence type="ECO:0000256" key="2">
    <source>
        <dbReference type="ARBA" id="ARBA00001936"/>
    </source>
</evidence>
<feature type="binding site" evidence="20">
    <location>
        <position position="355"/>
    </location>
    <ligand>
        <name>GTP</name>
        <dbReference type="ChEBI" id="CHEBI:37565"/>
    </ligand>
</feature>
<dbReference type="Proteomes" id="UP000071561">
    <property type="component" value="Chromosome"/>
</dbReference>
<reference evidence="22 23" key="1">
    <citation type="submission" date="2016-03" db="EMBL/GenBank/DDBJ databases">
        <title>Complete genome sequence of Pedobacter cryoconitis PAMC 27485.</title>
        <authorList>
            <person name="Lee J."/>
            <person name="Kim O.-S."/>
        </authorList>
    </citation>
    <scope>NUCLEOTIDE SEQUENCE [LARGE SCALE GENOMIC DNA]</scope>
    <source>
        <strain evidence="22 23">PAMC 27485</strain>
    </source>
</reference>
<dbReference type="GO" id="GO:0005829">
    <property type="term" value="C:cytosol"/>
    <property type="evidence" value="ECO:0007669"/>
    <property type="project" value="TreeGrafter"/>
</dbReference>
<keyword evidence="23" id="KW-1185">Reference proteome</keyword>
<keyword evidence="11 20" id="KW-0378">Hydrolase</keyword>
<feature type="binding site" evidence="20">
    <location>
        <position position="30"/>
    </location>
    <ligand>
        <name>Mg(2+)</name>
        <dbReference type="ChEBI" id="CHEBI:18420"/>
        <label>1</label>
    </ligand>
</feature>
<dbReference type="NCBIfam" id="TIGR00505">
    <property type="entry name" value="ribA"/>
    <property type="match status" value="1"/>
</dbReference>
<keyword evidence="13 20" id="KW-0460">Magnesium</keyword>
<comment type="function">
    <text evidence="3 20">Catalyzes the conversion of D-ribulose 5-phosphate to formate and 3,4-dihydroxy-2-butanone 4-phosphate.</text>
</comment>
<comment type="cofactor">
    <cofactor evidence="20">
        <name>Zn(2+)</name>
        <dbReference type="ChEBI" id="CHEBI:29105"/>
    </cofactor>
    <text evidence="20">Binds 1 zinc ion per subunit.</text>
</comment>
<feature type="binding site" evidence="20">
    <location>
        <position position="360"/>
    </location>
    <ligand>
        <name>GTP</name>
        <dbReference type="ChEBI" id="CHEBI:37565"/>
    </ligand>
</feature>
<dbReference type="OrthoDB" id="9793111at2"/>
<dbReference type="Pfam" id="PF00926">
    <property type="entry name" value="DHBP_synthase"/>
    <property type="match status" value="1"/>
</dbReference>
<dbReference type="GO" id="GO:0009231">
    <property type="term" value="P:riboflavin biosynthetic process"/>
    <property type="evidence" value="ECO:0007669"/>
    <property type="project" value="UniProtKB-UniRule"/>
</dbReference>
<dbReference type="Pfam" id="PF00925">
    <property type="entry name" value="GTP_cyclohydro2"/>
    <property type="match status" value="1"/>
</dbReference>
<dbReference type="InterPro" id="IPR017945">
    <property type="entry name" value="DHBP_synth_RibB-like_a/b_dom"/>
</dbReference>
<comment type="pathway">
    <text evidence="5 20">Cofactor biosynthesis; riboflavin biosynthesis; 2-hydroxy-3-oxobutyl phosphate from D-ribulose 5-phosphate: step 1/1.</text>
</comment>
<dbReference type="InterPro" id="IPR000422">
    <property type="entry name" value="DHBP_synthase_RibB"/>
</dbReference>
<organism evidence="22 23">
    <name type="scientific">Pedobacter cryoconitis</name>
    <dbReference type="NCBI Taxonomy" id="188932"/>
    <lineage>
        <taxon>Bacteria</taxon>
        <taxon>Pseudomonadati</taxon>
        <taxon>Bacteroidota</taxon>
        <taxon>Sphingobacteriia</taxon>
        <taxon>Sphingobacteriales</taxon>
        <taxon>Sphingobacteriaceae</taxon>
        <taxon>Pedobacter</taxon>
    </lineage>
</organism>
<dbReference type="UniPathway" id="UPA00275">
    <property type="reaction ID" value="UER00399"/>
</dbReference>
<feature type="binding site" evidence="20">
    <location>
        <begin position="29"/>
        <end position="30"/>
    </location>
    <ligand>
        <name>D-ribulose 5-phosphate</name>
        <dbReference type="ChEBI" id="CHEBI:58121"/>
    </ligand>
</feature>
<feature type="binding site" evidence="20">
    <location>
        <position position="276"/>
    </location>
    <ligand>
        <name>GTP</name>
        <dbReference type="ChEBI" id="CHEBI:37565"/>
    </ligand>
</feature>
<dbReference type="GO" id="GO:0008270">
    <property type="term" value="F:zinc ion binding"/>
    <property type="evidence" value="ECO:0007669"/>
    <property type="project" value="UniProtKB-UniRule"/>
</dbReference>
<dbReference type="CDD" id="cd00641">
    <property type="entry name" value="GTP_cyclohydro2"/>
    <property type="match status" value="1"/>
</dbReference>
<evidence type="ECO:0000256" key="8">
    <source>
        <dbReference type="ARBA" id="ARBA00022619"/>
    </source>
</evidence>
<dbReference type="InterPro" id="IPR016299">
    <property type="entry name" value="Riboflavin_synth_RibBA"/>
</dbReference>
<dbReference type="GO" id="GO:0005525">
    <property type="term" value="F:GTP binding"/>
    <property type="evidence" value="ECO:0007669"/>
    <property type="project" value="UniProtKB-KW"/>
</dbReference>
<dbReference type="GO" id="GO:0008686">
    <property type="term" value="F:3,4-dihydroxy-2-butanone-4-phosphate synthase activity"/>
    <property type="evidence" value="ECO:0007669"/>
    <property type="project" value="UniProtKB-UniRule"/>
</dbReference>
<dbReference type="FunFam" id="3.40.50.10990:FF:000001">
    <property type="entry name" value="Riboflavin biosynthesis protein RibBA"/>
    <property type="match status" value="1"/>
</dbReference>
<dbReference type="NCBIfam" id="NF006803">
    <property type="entry name" value="PRK09311.1"/>
    <property type="match status" value="1"/>
</dbReference>
<comment type="catalytic activity">
    <reaction evidence="1 20">
        <text>D-ribulose 5-phosphate = (2S)-2-hydroxy-3-oxobutyl phosphate + formate + H(+)</text>
        <dbReference type="Rhea" id="RHEA:18457"/>
        <dbReference type="ChEBI" id="CHEBI:15378"/>
        <dbReference type="ChEBI" id="CHEBI:15740"/>
        <dbReference type="ChEBI" id="CHEBI:58121"/>
        <dbReference type="ChEBI" id="CHEBI:58830"/>
        <dbReference type="EC" id="4.1.99.12"/>
    </reaction>
</comment>
<dbReference type="Gene3D" id="3.40.50.10990">
    <property type="entry name" value="GTP cyclohydrolase II"/>
    <property type="match status" value="1"/>
</dbReference>
<evidence type="ECO:0000256" key="19">
    <source>
        <dbReference type="ARBA" id="ARBA00049295"/>
    </source>
</evidence>
<comment type="similarity">
    <text evidence="7 20">In the C-terminal section; belongs to the GTP cyclohydrolase II family.</text>
</comment>
<feature type="region of interest" description="DHBP synthase" evidence="20">
    <location>
        <begin position="1"/>
        <end position="204"/>
    </location>
</feature>
<feature type="region of interest" description="GTP cyclohydrolase II" evidence="20">
    <location>
        <begin position="205"/>
        <end position="403"/>
    </location>
</feature>
<dbReference type="NCBIfam" id="TIGR00506">
    <property type="entry name" value="ribB"/>
    <property type="match status" value="1"/>
</dbReference>
<comment type="cofactor">
    <cofactor evidence="2">
        <name>Mn(2+)</name>
        <dbReference type="ChEBI" id="CHEBI:29035"/>
    </cofactor>
</comment>
<dbReference type="GO" id="GO:0003935">
    <property type="term" value="F:GTP cyclohydrolase II activity"/>
    <property type="evidence" value="ECO:0007669"/>
    <property type="project" value="UniProtKB-UniRule"/>
</dbReference>
<evidence type="ECO:0000256" key="13">
    <source>
        <dbReference type="ARBA" id="ARBA00022842"/>
    </source>
</evidence>
<comment type="similarity">
    <text evidence="6 20">In the N-terminal section; belongs to the DHBP synthase family.</text>
</comment>
<keyword evidence="10 20" id="KW-0547">Nucleotide-binding</keyword>
<feature type="site" description="Essential for DHBP synthase activity" evidence="20">
    <location>
        <position position="167"/>
    </location>
</feature>
<dbReference type="Gene3D" id="3.90.870.10">
    <property type="entry name" value="DHBP synthase"/>
    <property type="match status" value="1"/>
</dbReference>
<dbReference type="EC" id="3.5.4.25" evidence="20"/>
<keyword evidence="8 20" id="KW-0686">Riboflavin biosynthesis</keyword>
<comment type="pathway">
    <text evidence="4 20">Cofactor biosynthesis; riboflavin biosynthesis; 5-amino-6-(D-ribitylamino)uracil from GTP: step 1/4.</text>
</comment>
<dbReference type="PIRSF" id="PIRSF001259">
    <property type="entry name" value="RibA"/>
    <property type="match status" value="1"/>
</dbReference>
<evidence type="ECO:0000256" key="4">
    <source>
        <dbReference type="ARBA" id="ARBA00004853"/>
    </source>
</evidence>
<feature type="active site" description="Nucleophile; for GTP cyclohydrolase activity" evidence="20">
    <location>
        <position position="334"/>
    </location>
</feature>
<gene>
    <name evidence="20" type="primary">ribBA</name>
    <name evidence="22" type="ORF">AY601_4838</name>
</gene>
<evidence type="ECO:0000256" key="16">
    <source>
        <dbReference type="ARBA" id="ARBA00023239"/>
    </source>
</evidence>
<dbReference type="SUPFAM" id="SSF55821">
    <property type="entry name" value="YrdC/RibB"/>
    <property type="match status" value="1"/>
</dbReference>
<evidence type="ECO:0000256" key="7">
    <source>
        <dbReference type="ARBA" id="ARBA00008976"/>
    </source>
</evidence>
<keyword evidence="15 20" id="KW-0464">Manganese</keyword>
<dbReference type="EC" id="4.1.99.12" evidence="20"/>
<evidence type="ECO:0000256" key="5">
    <source>
        <dbReference type="ARBA" id="ARBA00004904"/>
    </source>
</evidence>
<feature type="binding site" evidence="20">
    <location>
        <position position="34"/>
    </location>
    <ligand>
        <name>D-ribulose 5-phosphate</name>
        <dbReference type="ChEBI" id="CHEBI:58121"/>
    </ligand>
</feature>
<dbReference type="PANTHER" id="PTHR21327">
    <property type="entry name" value="GTP CYCLOHYDROLASE II-RELATED"/>
    <property type="match status" value="1"/>
</dbReference>